<feature type="region of interest" description="Disordered" evidence="1">
    <location>
        <begin position="27"/>
        <end position="86"/>
    </location>
</feature>
<dbReference type="EMBL" id="JAXOVC010000001">
    <property type="protein sequence ID" value="KAK4508688.1"/>
    <property type="molecule type" value="Genomic_DNA"/>
</dbReference>
<reference evidence="2 3" key="1">
    <citation type="journal article" date="2023" name="G3 (Bethesda)">
        <title>A chromosome-level genome assembly of Zasmidium syzygii isolated from banana leaves.</title>
        <authorList>
            <person name="van Westerhoven A.C."/>
            <person name="Mehrabi R."/>
            <person name="Talebi R."/>
            <person name="Steentjes M.B.F."/>
            <person name="Corcolon B."/>
            <person name="Chong P.A."/>
            <person name="Kema G.H.J."/>
            <person name="Seidl M.F."/>
        </authorList>
    </citation>
    <scope>NUCLEOTIDE SEQUENCE [LARGE SCALE GENOMIC DNA]</scope>
    <source>
        <strain evidence="2 3">P124</strain>
    </source>
</reference>
<evidence type="ECO:0000313" key="3">
    <source>
        <dbReference type="Proteomes" id="UP001305779"/>
    </source>
</evidence>
<protein>
    <submittedName>
        <fullName evidence="2">Uncharacterized protein</fullName>
    </submittedName>
</protein>
<feature type="compositionally biased region" description="Polar residues" evidence="1">
    <location>
        <begin position="38"/>
        <end position="47"/>
    </location>
</feature>
<proteinExistence type="predicted"/>
<comment type="caution">
    <text evidence="2">The sequence shown here is derived from an EMBL/GenBank/DDBJ whole genome shotgun (WGS) entry which is preliminary data.</text>
</comment>
<dbReference type="Proteomes" id="UP001305779">
    <property type="component" value="Unassembled WGS sequence"/>
</dbReference>
<sequence>MAFLLRRLLQYFEVEEDANAAEIATKVSPDASPAASALQYQLPSGQQAEAGKNFGNGDGPRTDDETRKDVPKHSTSQTKGGERNHLALKSPGHFVAALQRAAELWSMTRQAETDVTLLHGEIKRVYSVMNPDILQRVSSKVEPYWQDKITLLTMSIEEAADMLEGGDGLIARLERAENARRRVAALQEVLFKRIYQSSQHYIDQSRQSDSIGNLEVDTGFCMWMVEVRECNSLLDQSKQDYENVLRQHLNLCTLWDNVRSSSPQVQKDKYDGAQGVQYIKEAKDQAASELRRREITLNIEKTLQLGRQRDWVHLGVVPFLNRNGLLNTAFVSPDEAGLSPKSSVADLSPLKDRYGPGGTRKDETALHPLQQEWAWASKDHQLTVQNLEKFEVKYHEEYVDFLYAYTGQDKTLFAAKWLKFYGKSYEDLCLLGEKEKESALQLLDQATARVIAAGLELPPEPLLEDEKPVIDKGRGRRIRKHQRDVARVLFETTGAKPPEEILTRAGERK</sequence>
<evidence type="ECO:0000256" key="1">
    <source>
        <dbReference type="SAM" id="MobiDB-lite"/>
    </source>
</evidence>
<accession>A0ABR0F733</accession>
<evidence type="ECO:0000313" key="2">
    <source>
        <dbReference type="EMBL" id="KAK4508688.1"/>
    </source>
</evidence>
<gene>
    <name evidence="2" type="ORF">PRZ48_002427</name>
</gene>
<keyword evidence="3" id="KW-1185">Reference proteome</keyword>
<name>A0ABR0F733_ZASCE</name>
<feature type="compositionally biased region" description="Basic and acidic residues" evidence="1">
    <location>
        <begin position="60"/>
        <end position="72"/>
    </location>
</feature>
<organism evidence="2 3">
    <name type="scientific">Zasmidium cellare</name>
    <name type="common">Wine cellar mold</name>
    <name type="synonym">Racodium cellare</name>
    <dbReference type="NCBI Taxonomy" id="395010"/>
    <lineage>
        <taxon>Eukaryota</taxon>
        <taxon>Fungi</taxon>
        <taxon>Dikarya</taxon>
        <taxon>Ascomycota</taxon>
        <taxon>Pezizomycotina</taxon>
        <taxon>Dothideomycetes</taxon>
        <taxon>Dothideomycetidae</taxon>
        <taxon>Mycosphaerellales</taxon>
        <taxon>Mycosphaerellaceae</taxon>
        <taxon>Zasmidium</taxon>
    </lineage>
</organism>